<evidence type="ECO:0000256" key="3">
    <source>
        <dbReference type="ARBA" id="ARBA00022527"/>
    </source>
</evidence>
<dbReference type="PANTHER" id="PTHR43671:SF66">
    <property type="entry name" value="SERINE_THREONINE-PROTEIN KINASE NEK2"/>
    <property type="match status" value="1"/>
</dbReference>
<reference evidence="12 13" key="1">
    <citation type="submission" date="2024-08" db="EMBL/GenBank/DDBJ databases">
        <title>Insights into the chromosomal genome structure of Flemingia macrophylla.</title>
        <authorList>
            <person name="Ding Y."/>
            <person name="Zhao Y."/>
            <person name="Bi W."/>
            <person name="Wu M."/>
            <person name="Zhao G."/>
            <person name="Gong Y."/>
            <person name="Li W."/>
            <person name="Zhang P."/>
        </authorList>
    </citation>
    <scope>NUCLEOTIDE SEQUENCE [LARGE SCALE GENOMIC DNA]</scope>
    <source>
        <strain evidence="12">DYQJB</strain>
        <tissue evidence="12">Leaf</tissue>
    </source>
</reference>
<evidence type="ECO:0000259" key="11">
    <source>
        <dbReference type="PROSITE" id="PS50011"/>
    </source>
</evidence>
<comment type="catalytic activity">
    <reaction evidence="9">
        <text>L-seryl-[protein] + ATP = O-phospho-L-seryl-[protein] + ADP + H(+)</text>
        <dbReference type="Rhea" id="RHEA:17989"/>
        <dbReference type="Rhea" id="RHEA-COMP:9863"/>
        <dbReference type="Rhea" id="RHEA-COMP:11604"/>
        <dbReference type="ChEBI" id="CHEBI:15378"/>
        <dbReference type="ChEBI" id="CHEBI:29999"/>
        <dbReference type="ChEBI" id="CHEBI:30616"/>
        <dbReference type="ChEBI" id="CHEBI:83421"/>
        <dbReference type="ChEBI" id="CHEBI:456216"/>
        <dbReference type="EC" id="2.7.11.1"/>
    </reaction>
</comment>
<dbReference type="InterPro" id="IPR011009">
    <property type="entry name" value="Kinase-like_dom_sf"/>
</dbReference>
<comment type="similarity">
    <text evidence="1">Belongs to the protein kinase superfamily. NEK Ser/Thr protein kinase family. NIMA subfamily.</text>
</comment>
<accession>A0ABD1N020</accession>
<evidence type="ECO:0000256" key="6">
    <source>
        <dbReference type="ARBA" id="ARBA00022777"/>
    </source>
</evidence>
<comment type="catalytic activity">
    <reaction evidence="8">
        <text>L-threonyl-[protein] + ATP = O-phospho-L-threonyl-[protein] + ADP + H(+)</text>
        <dbReference type="Rhea" id="RHEA:46608"/>
        <dbReference type="Rhea" id="RHEA-COMP:11060"/>
        <dbReference type="Rhea" id="RHEA-COMP:11605"/>
        <dbReference type="ChEBI" id="CHEBI:15378"/>
        <dbReference type="ChEBI" id="CHEBI:30013"/>
        <dbReference type="ChEBI" id="CHEBI:30616"/>
        <dbReference type="ChEBI" id="CHEBI:61977"/>
        <dbReference type="ChEBI" id="CHEBI:456216"/>
        <dbReference type="EC" id="2.7.11.1"/>
    </reaction>
</comment>
<feature type="binding site" evidence="10">
    <location>
        <position position="140"/>
    </location>
    <ligand>
        <name>ATP</name>
        <dbReference type="ChEBI" id="CHEBI:30616"/>
    </ligand>
</feature>
<gene>
    <name evidence="12" type="ORF">Fmac_008953</name>
</gene>
<evidence type="ECO:0000256" key="4">
    <source>
        <dbReference type="ARBA" id="ARBA00022679"/>
    </source>
</evidence>
<dbReference type="InterPro" id="IPR000719">
    <property type="entry name" value="Prot_kinase_dom"/>
</dbReference>
<dbReference type="Gene3D" id="3.30.200.20">
    <property type="entry name" value="Phosphorylase Kinase, domain 1"/>
    <property type="match status" value="1"/>
</dbReference>
<dbReference type="InterPro" id="IPR017441">
    <property type="entry name" value="Protein_kinase_ATP_BS"/>
</dbReference>
<evidence type="ECO:0000256" key="9">
    <source>
        <dbReference type="ARBA" id="ARBA00048679"/>
    </source>
</evidence>
<keyword evidence="7 10" id="KW-0067">ATP-binding</keyword>
<dbReference type="Proteomes" id="UP001603857">
    <property type="component" value="Unassembled WGS sequence"/>
</dbReference>
<dbReference type="AlphaFoldDB" id="A0ABD1N020"/>
<dbReference type="PANTHER" id="PTHR43671">
    <property type="entry name" value="SERINE/THREONINE-PROTEIN KINASE NEK"/>
    <property type="match status" value="1"/>
</dbReference>
<dbReference type="InterPro" id="IPR050660">
    <property type="entry name" value="NEK_Ser/Thr_kinase"/>
</dbReference>
<keyword evidence="5 10" id="KW-0547">Nucleotide-binding</keyword>
<comment type="caution">
    <text evidence="12">The sequence shown here is derived from an EMBL/GenBank/DDBJ whole genome shotgun (WGS) entry which is preliminary data.</text>
</comment>
<organism evidence="12 13">
    <name type="scientific">Flemingia macrophylla</name>
    <dbReference type="NCBI Taxonomy" id="520843"/>
    <lineage>
        <taxon>Eukaryota</taxon>
        <taxon>Viridiplantae</taxon>
        <taxon>Streptophyta</taxon>
        <taxon>Embryophyta</taxon>
        <taxon>Tracheophyta</taxon>
        <taxon>Spermatophyta</taxon>
        <taxon>Magnoliopsida</taxon>
        <taxon>eudicotyledons</taxon>
        <taxon>Gunneridae</taxon>
        <taxon>Pentapetalae</taxon>
        <taxon>rosids</taxon>
        <taxon>fabids</taxon>
        <taxon>Fabales</taxon>
        <taxon>Fabaceae</taxon>
        <taxon>Papilionoideae</taxon>
        <taxon>50 kb inversion clade</taxon>
        <taxon>NPAAA clade</taxon>
        <taxon>indigoferoid/millettioid clade</taxon>
        <taxon>Phaseoleae</taxon>
        <taxon>Flemingia</taxon>
    </lineage>
</organism>
<evidence type="ECO:0000256" key="7">
    <source>
        <dbReference type="ARBA" id="ARBA00022840"/>
    </source>
</evidence>
<dbReference type="EC" id="2.7.11.1" evidence="2"/>
<dbReference type="SUPFAM" id="SSF56112">
    <property type="entry name" value="Protein kinase-like (PK-like)"/>
    <property type="match status" value="1"/>
</dbReference>
<name>A0ABD1N020_9FABA</name>
<dbReference type="EMBL" id="JBGMDY010000003">
    <property type="protein sequence ID" value="KAL2341013.1"/>
    <property type="molecule type" value="Genomic_DNA"/>
</dbReference>
<sequence length="290" mass="32765">MKNLNHHTASSIVKFIHPNTLFAQPSCKAFTFEFIYFETHRRTTSNPEPPLVIVPSVTSLGPSWVDGGVRDEVEVEAEGRWVGIKDMGLCRIQSLSLILRCKVISVQMEQYEILEQIGKGAFGSALLVRHKHEKKKYVLKKIRLARQTDRTRRSAHQEMELISKVRNPFIVEYKDSWVEKGCFVCIIIGYCEAGDMSEAIKKANGVNFPEEKLCKWLVQLLMALDYLHGNHILHPDVKLVVLMLFILDVGDFGLAKMLTSDDLASLVVGTPSYMCPELLADIPYGSKSDI</sequence>
<dbReference type="GO" id="GO:0005524">
    <property type="term" value="F:ATP binding"/>
    <property type="evidence" value="ECO:0007669"/>
    <property type="project" value="UniProtKB-UniRule"/>
</dbReference>
<dbReference type="PROSITE" id="PS00107">
    <property type="entry name" value="PROTEIN_KINASE_ATP"/>
    <property type="match status" value="1"/>
</dbReference>
<evidence type="ECO:0000313" key="13">
    <source>
        <dbReference type="Proteomes" id="UP001603857"/>
    </source>
</evidence>
<evidence type="ECO:0000256" key="8">
    <source>
        <dbReference type="ARBA" id="ARBA00047899"/>
    </source>
</evidence>
<evidence type="ECO:0000256" key="1">
    <source>
        <dbReference type="ARBA" id="ARBA00010886"/>
    </source>
</evidence>
<keyword evidence="6" id="KW-0418">Kinase</keyword>
<proteinExistence type="inferred from homology"/>
<evidence type="ECO:0000256" key="10">
    <source>
        <dbReference type="PROSITE-ProRule" id="PRU10141"/>
    </source>
</evidence>
<feature type="domain" description="Protein kinase" evidence="11">
    <location>
        <begin position="111"/>
        <end position="290"/>
    </location>
</feature>
<evidence type="ECO:0000313" key="12">
    <source>
        <dbReference type="EMBL" id="KAL2341013.1"/>
    </source>
</evidence>
<dbReference type="FunFam" id="3.30.200.20:FF:000108">
    <property type="entry name" value="Serine/threonine-protein kinase Nek2"/>
    <property type="match status" value="1"/>
</dbReference>
<dbReference type="Gene3D" id="1.10.510.10">
    <property type="entry name" value="Transferase(Phosphotransferase) domain 1"/>
    <property type="match status" value="1"/>
</dbReference>
<dbReference type="GO" id="GO:0004674">
    <property type="term" value="F:protein serine/threonine kinase activity"/>
    <property type="evidence" value="ECO:0007669"/>
    <property type="project" value="UniProtKB-KW"/>
</dbReference>
<keyword evidence="3" id="KW-0723">Serine/threonine-protein kinase</keyword>
<dbReference type="Pfam" id="PF00069">
    <property type="entry name" value="Pkinase"/>
    <property type="match status" value="1"/>
</dbReference>
<evidence type="ECO:0000256" key="2">
    <source>
        <dbReference type="ARBA" id="ARBA00012513"/>
    </source>
</evidence>
<keyword evidence="13" id="KW-1185">Reference proteome</keyword>
<keyword evidence="4" id="KW-0808">Transferase</keyword>
<protein>
    <recommendedName>
        <fullName evidence="2">non-specific serine/threonine protein kinase</fullName>
        <ecNumber evidence="2">2.7.11.1</ecNumber>
    </recommendedName>
</protein>
<evidence type="ECO:0000256" key="5">
    <source>
        <dbReference type="ARBA" id="ARBA00022741"/>
    </source>
</evidence>
<dbReference type="PROSITE" id="PS50011">
    <property type="entry name" value="PROTEIN_KINASE_DOM"/>
    <property type="match status" value="1"/>
</dbReference>